<dbReference type="EMBL" id="PDHH01000001">
    <property type="protein sequence ID" value="PSM53038.1"/>
    <property type="molecule type" value="Genomic_DNA"/>
</dbReference>
<dbReference type="RefSeq" id="WP_106869422.1">
    <property type="nucleotide sequence ID" value="NZ_CP053841.1"/>
</dbReference>
<proteinExistence type="predicted"/>
<keyword evidence="1" id="KW-1133">Transmembrane helix</keyword>
<sequence length="296" mass="34752">MEDFNLLNIIYILCIMGIVFHKKIFTKFNFNTFLKILFWIGLILVLILSRIVSFDIPFKILTTKIATKITKKIMEPFVSYKFKEIVKVYDKDNEHFFIAKLLDKDSKEVYLVANPSCKYLKDCFIDTKRLLLLDEMIEPSKEIFTRRTCKDLIIKDIIMNSYNSYFNDNNFPDSSKKGKLEIIDLKDASKGVEDMDYGTISEIYRKNIKEQNLTILNHCEGKFAYFYDGNLSNMKEMKYAFDVTNFDKNKTLISGKVTATIVYDKGELKAMVNYFDLEKLQKLEDELKKQGIEISH</sequence>
<comment type="caution">
    <text evidence="2">The sequence shown here is derived from an EMBL/GenBank/DDBJ whole genome shotgun (WGS) entry which is preliminary data.</text>
</comment>
<protein>
    <submittedName>
        <fullName evidence="2">Uncharacterized protein</fullName>
    </submittedName>
</protein>
<dbReference type="AlphaFoldDB" id="A0A2P8R3G5"/>
<feature type="transmembrane region" description="Helical" evidence="1">
    <location>
        <begin position="36"/>
        <end position="54"/>
    </location>
</feature>
<gene>
    <name evidence="2" type="ORF">CQ405_00340</name>
</gene>
<dbReference type="Proteomes" id="UP000240535">
    <property type="component" value="Unassembled WGS sequence"/>
</dbReference>
<keyword evidence="1" id="KW-0812">Transmembrane</keyword>
<name>A0A2P8R3G5_9BACT</name>
<keyword evidence="1" id="KW-0472">Membrane</keyword>
<reference evidence="3" key="1">
    <citation type="submission" date="2017-10" db="EMBL/GenBank/DDBJ databases">
        <title>Campylobacter species from seals.</title>
        <authorList>
            <person name="Gilbert M.J."/>
            <person name="Zomer A.L."/>
            <person name="Timmerman A.J."/>
            <person name="Duim B."/>
            <person name="Wagenaar J.A."/>
        </authorList>
    </citation>
    <scope>NUCLEOTIDE SEQUENCE [LARGE SCALE GENOMIC DNA]</scope>
    <source>
        <strain evidence="3">17S00004-5</strain>
    </source>
</reference>
<feature type="transmembrane region" description="Helical" evidence="1">
    <location>
        <begin position="6"/>
        <end position="24"/>
    </location>
</feature>
<evidence type="ECO:0000313" key="2">
    <source>
        <dbReference type="EMBL" id="PSM53038.1"/>
    </source>
</evidence>
<keyword evidence="3" id="KW-1185">Reference proteome</keyword>
<accession>A0A2P8R3G5</accession>
<evidence type="ECO:0000256" key="1">
    <source>
        <dbReference type="SAM" id="Phobius"/>
    </source>
</evidence>
<organism evidence="2 3">
    <name type="scientific">Campylobacter blaseri</name>
    <dbReference type="NCBI Taxonomy" id="2042961"/>
    <lineage>
        <taxon>Bacteria</taxon>
        <taxon>Pseudomonadati</taxon>
        <taxon>Campylobacterota</taxon>
        <taxon>Epsilonproteobacteria</taxon>
        <taxon>Campylobacterales</taxon>
        <taxon>Campylobacteraceae</taxon>
        <taxon>Campylobacter</taxon>
    </lineage>
</organism>
<evidence type="ECO:0000313" key="3">
    <source>
        <dbReference type="Proteomes" id="UP000240535"/>
    </source>
</evidence>